<keyword evidence="3 5" id="KW-1133">Transmembrane helix</keyword>
<dbReference type="OrthoDB" id="3358017at2759"/>
<feature type="transmembrane region" description="Helical" evidence="5">
    <location>
        <begin position="40"/>
        <end position="57"/>
    </location>
</feature>
<feature type="transmembrane region" description="Helical" evidence="5">
    <location>
        <begin position="77"/>
        <end position="98"/>
    </location>
</feature>
<accession>A0A9W4HE15</accession>
<feature type="transmembrane region" description="Helical" evidence="5">
    <location>
        <begin position="12"/>
        <end position="33"/>
    </location>
</feature>
<gene>
    <name evidence="6" type="ORF">POLS_LOCUS1308</name>
</gene>
<dbReference type="GO" id="GO:0016020">
    <property type="term" value="C:membrane"/>
    <property type="evidence" value="ECO:0007669"/>
    <property type="project" value="UniProtKB-SubCell"/>
</dbReference>
<name>A0A9W4HE15_PENOL</name>
<comment type="caution">
    <text evidence="6">The sequence shown here is derived from an EMBL/GenBank/DDBJ whole genome shotgun (WGS) entry which is preliminary data.</text>
</comment>
<dbReference type="Pfam" id="PF04479">
    <property type="entry name" value="RTA1"/>
    <property type="match status" value="1"/>
</dbReference>
<dbReference type="InterPro" id="IPR007568">
    <property type="entry name" value="RTA1"/>
</dbReference>
<dbReference type="PANTHER" id="PTHR31465">
    <property type="entry name" value="PROTEIN RTA1-RELATED"/>
    <property type="match status" value="1"/>
</dbReference>
<dbReference type="AlphaFoldDB" id="A0A9W4HE15"/>
<dbReference type="PANTHER" id="PTHR31465:SF35">
    <property type="entry name" value="RTA1 DOMAIN PROTEIN-RELATED"/>
    <property type="match status" value="1"/>
</dbReference>
<feature type="transmembrane region" description="Helical" evidence="5">
    <location>
        <begin position="152"/>
        <end position="174"/>
    </location>
</feature>
<evidence type="ECO:0000256" key="2">
    <source>
        <dbReference type="ARBA" id="ARBA00022692"/>
    </source>
</evidence>
<feature type="transmembrane region" description="Helical" evidence="5">
    <location>
        <begin position="118"/>
        <end position="140"/>
    </location>
</feature>
<evidence type="ECO:0000313" key="6">
    <source>
        <dbReference type="EMBL" id="CAG7981265.1"/>
    </source>
</evidence>
<evidence type="ECO:0000256" key="4">
    <source>
        <dbReference type="ARBA" id="ARBA00023136"/>
    </source>
</evidence>
<keyword evidence="4 5" id="KW-0472">Membrane</keyword>
<keyword evidence="2 5" id="KW-0812">Transmembrane</keyword>
<keyword evidence="7" id="KW-1185">Reference proteome</keyword>
<reference evidence="6" key="1">
    <citation type="submission" date="2021-07" db="EMBL/GenBank/DDBJ databases">
        <authorList>
            <person name="Branca A.L. A."/>
        </authorList>
    </citation>
    <scope>NUCLEOTIDE SEQUENCE</scope>
</reference>
<evidence type="ECO:0000256" key="1">
    <source>
        <dbReference type="ARBA" id="ARBA00004141"/>
    </source>
</evidence>
<evidence type="ECO:0000313" key="7">
    <source>
        <dbReference type="Proteomes" id="UP001153618"/>
    </source>
</evidence>
<proteinExistence type="predicted"/>
<sequence>MAYLLYNYKPSLSAAVIFVVLFLIATLFHVFLAYKHKTKFLAAFIIGGLMEAIGYATRAVNAHQSPNYSTMPYALQSLFILLAPSLFAASIYMIFGRIIRLTHGDSRSIIGPSRLTKIFVLGDVLSFLIQSGGGGIMSSAKSESSLKRGEQVIIVGLIVQIVFFGFFCVVAVVFQQRVTQRPTEESLKTLGIWRRYLFVLYVASLLIMVRCVYRVVEYIQGQTGMLQSHEYFAYIFDALLMFAIMVILMIFHPSQVVPNEEESEQSGLMYGRLSC</sequence>
<feature type="transmembrane region" description="Helical" evidence="5">
    <location>
        <begin position="195"/>
        <end position="216"/>
    </location>
</feature>
<dbReference type="Proteomes" id="UP001153618">
    <property type="component" value="Unassembled WGS sequence"/>
</dbReference>
<evidence type="ECO:0000256" key="3">
    <source>
        <dbReference type="ARBA" id="ARBA00022989"/>
    </source>
</evidence>
<dbReference type="EMBL" id="CAJVOS010000010">
    <property type="protein sequence ID" value="CAG7981265.1"/>
    <property type="molecule type" value="Genomic_DNA"/>
</dbReference>
<organism evidence="6 7">
    <name type="scientific">Penicillium olsonii</name>
    <dbReference type="NCBI Taxonomy" id="99116"/>
    <lineage>
        <taxon>Eukaryota</taxon>
        <taxon>Fungi</taxon>
        <taxon>Dikarya</taxon>
        <taxon>Ascomycota</taxon>
        <taxon>Pezizomycotina</taxon>
        <taxon>Eurotiomycetes</taxon>
        <taxon>Eurotiomycetidae</taxon>
        <taxon>Eurotiales</taxon>
        <taxon>Aspergillaceae</taxon>
        <taxon>Penicillium</taxon>
    </lineage>
</organism>
<protein>
    <submittedName>
        <fullName evidence="6">Uncharacterized protein</fullName>
    </submittedName>
</protein>
<comment type="subcellular location">
    <subcellularLocation>
        <location evidence="1">Membrane</location>
        <topology evidence="1">Multi-pass membrane protein</topology>
    </subcellularLocation>
</comment>
<evidence type="ECO:0000256" key="5">
    <source>
        <dbReference type="SAM" id="Phobius"/>
    </source>
</evidence>
<feature type="transmembrane region" description="Helical" evidence="5">
    <location>
        <begin position="231"/>
        <end position="251"/>
    </location>
</feature>